<evidence type="ECO:0000313" key="1">
    <source>
        <dbReference type="EMBL" id="KPM32958.1"/>
    </source>
</evidence>
<accession>A0A0P7AY11</accession>
<sequence>MQVLTKPRQRSTAKNNGIAKTISHRILGNLQFPFSINF</sequence>
<dbReference type="AlphaFoldDB" id="A0A0P7AY11"/>
<gene>
    <name evidence="1" type="ORF">I595_1385</name>
</gene>
<comment type="caution">
    <text evidence="1">The sequence shown here is derived from an EMBL/GenBank/DDBJ whole genome shotgun (WGS) entry which is preliminary data.</text>
</comment>
<protein>
    <submittedName>
        <fullName evidence="1">Uncharacterized protein</fullName>
    </submittedName>
</protein>
<evidence type="ECO:0000313" key="2">
    <source>
        <dbReference type="Proteomes" id="UP000050280"/>
    </source>
</evidence>
<organism evidence="1 2">
    <name type="scientific">Croceitalea dokdonensis DOKDO 023</name>
    <dbReference type="NCBI Taxonomy" id="1300341"/>
    <lineage>
        <taxon>Bacteria</taxon>
        <taxon>Pseudomonadati</taxon>
        <taxon>Bacteroidota</taxon>
        <taxon>Flavobacteriia</taxon>
        <taxon>Flavobacteriales</taxon>
        <taxon>Flavobacteriaceae</taxon>
        <taxon>Croceitalea</taxon>
    </lineage>
</organism>
<dbReference type="EMBL" id="LDJX01000002">
    <property type="protein sequence ID" value="KPM32958.1"/>
    <property type="molecule type" value="Genomic_DNA"/>
</dbReference>
<proteinExistence type="predicted"/>
<keyword evidence="2" id="KW-1185">Reference proteome</keyword>
<name>A0A0P7AY11_9FLAO</name>
<dbReference type="Proteomes" id="UP000050280">
    <property type="component" value="Unassembled WGS sequence"/>
</dbReference>
<reference evidence="1 2" key="1">
    <citation type="submission" date="2015-09" db="EMBL/GenBank/DDBJ databases">
        <title>Genome sequence of the marine flavobacterium Croceitalea dokdonensis DOKDO 023 that contains proton- and sodium-pumping rhodopsins.</title>
        <authorList>
            <person name="Kwon S.-K."/>
            <person name="Lee H.K."/>
            <person name="Kwak M.-J."/>
            <person name="Kim J.F."/>
        </authorList>
    </citation>
    <scope>NUCLEOTIDE SEQUENCE [LARGE SCALE GENOMIC DNA]</scope>
    <source>
        <strain evidence="1 2">DOKDO 023</strain>
    </source>
</reference>